<feature type="domain" description="FAD/NAD(P)-binding" evidence="1">
    <location>
        <begin position="3"/>
        <end position="290"/>
    </location>
</feature>
<dbReference type="PANTHER" id="PTHR43755:SF1">
    <property type="entry name" value="FAD-DEPENDENT PYRIDINE NUCLEOTIDE-DISULPHIDE OXIDOREDUCTASE"/>
    <property type="match status" value="1"/>
</dbReference>
<dbReference type="InterPro" id="IPR052541">
    <property type="entry name" value="SQRD"/>
</dbReference>
<dbReference type="Pfam" id="PF07992">
    <property type="entry name" value="Pyr_redox_2"/>
    <property type="match status" value="1"/>
</dbReference>
<accession>A0A1R0IV30</accession>
<dbReference type="Gene3D" id="3.50.50.60">
    <property type="entry name" value="FAD/NAD(P)-binding domain"/>
    <property type="match status" value="2"/>
</dbReference>
<sequence length="379" mass="41700">MQKVVILGGGVGGTIVANQVARQMGSELKHGDVEITVISESAEHVYQPMFLYMAFDQVVPSEAKKPEREILDRHVKLVHGSADRIDRDGKAVIMADGSKIPYDYLVIATGSRPAPELIAGLPEGGHIFYTEEGALKLRQALHDFNGGRIVVTVGVPHKCPVAPLEFTFMVQEWAKAKGIGDKTEVVYTYPIGRLHSLEPVAKWAAPVFEERHIESHVFFNPEKVDPKNKTITSIEGETLDYDLLVAIPPHTGQDVIGRSEIGDAGKWIPTNRHTLRMEGADDIFVLGDATNLPISKAGSTAHFEADVVAANLVNLLRGGLGSIRYDGKVFCFIETGLKSATYITFDYNNPPNPPEPTEMIHMYKLAYNRMYWLTPAGLL</sequence>
<dbReference type="PANTHER" id="PTHR43755">
    <property type="match status" value="1"/>
</dbReference>
<dbReference type="PRINTS" id="PR00368">
    <property type="entry name" value="FADPNR"/>
</dbReference>
<dbReference type="RefSeq" id="WP_020376128.1">
    <property type="nucleotide sequence ID" value="NZ_MDZD01000011.1"/>
</dbReference>
<organism evidence="2 3">
    <name type="scientific">Sulfobacillus thermosulfidooxidans</name>
    <dbReference type="NCBI Taxonomy" id="28034"/>
    <lineage>
        <taxon>Bacteria</taxon>
        <taxon>Bacillati</taxon>
        <taxon>Bacillota</taxon>
        <taxon>Clostridia</taxon>
        <taxon>Eubacteriales</taxon>
        <taxon>Clostridiales Family XVII. Incertae Sedis</taxon>
        <taxon>Sulfobacillus</taxon>
    </lineage>
</organism>
<protein>
    <submittedName>
        <fullName evidence="2">NAD(P)/FAD-dependent oxidoreductase</fullName>
    </submittedName>
</protein>
<dbReference type="AlphaFoldDB" id="A0A1R0IV30"/>
<dbReference type="InterPro" id="IPR023753">
    <property type="entry name" value="FAD/NAD-binding_dom"/>
</dbReference>
<comment type="caution">
    <text evidence="2">The sequence shown here is derived from an EMBL/GenBank/DDBJ whole genome shotgun (WGS) entry which is preliminary data.</text>
</comment>
<evidence type="ECO:0000313" key="2">
    <source>
        <dbReference type="EMBL" id="PSR24557.1"/>
    </source>
</evidence>
<proteinExistence type="predicted"/>
<dbReference type="InterPro" id="IPR036188">
    <property type="entry name" value="FAD/NAD-bd_sf"/>
</dbReference>
<gene>
    <name evidence="2" type="ORF">C7B47_14415</name>
</gene>
<evidence type="ECO:0000259" key="1">
    <source>
        <dbReference type="Pfam" id="PF07992"/>
    </source>
</evidence>
<dbReference type="EMBL" id="PXYX01000049">
    <property type="protein sequence ID" value="PSR24557.1"/>
    <property type="molecule type" value="Genomic_DNA"/>
</dbReference>
<dbReference type="Proteomes" id="UP000242705">
    <property type="component" value="Unassembled WGS sequence"/>
</dbReference>
<dbReference type="SUPFAM" id="SSF51905">
    <property type="entry name" value="FAD/NAD(P)-binding domain"/>
    <property type="match status" value="2"/>
</dbReference>
<dbReference type="GO" id="GO:0016491">
    <property type="term" value="F:oxidoreductase activity"/>
    <property type="evidence" value="ECO:0007669"/>
    <property type="project" value="InterPro"/>
</dbReference>
<reference evidence="2 3" key="1">
    <citation type="journal article" date="2014" name="BMC Genomics">
        <title>Comparison of environmental and isolate Sulfobacillus genomes reveals diverse carbon, sulfur, nitrogen, and hydrogen metabolisms.</title>
        <authorList>
            <person name="Justice N.B."/>
            <person name="Norman A."/>
            <person name="Brown C.T."/>
            <person name="Singh A."/>
            <person name="Thomas B.C."/>
            <person name="Banfield J.F."/>
        </authorList>
    </citation>
    <scope>NUCLEOTIDE SEQUENCE [LARGE SCALE GENOMIC DNA]</scope>
    <source>
        <strain evidence="2">AMDSBA5</strain>
    </source>
</reference>
<evidence type="ECO:0000313" key="3">
    <source>
        <dbReference type="Proteomes" id="UP000242705"/>
    </source>
</evidence>
<name>A0A1R0IV30_SULTH</name>